<protein>
    <submittedName>
        <fullName evidence="2">GDSL-type esterase/lipase family protein</fullName>
    </submittedName>
</protein>
<dbReference type="Pfam" id="PF13472">
    <property type="entry name" value="Lipase_GDSL_2"/>
    <property type="match status" value="1"/>
</dbReference>
<evidence type="ECO:0000313" key="2">
    <source>
        <dbReference type="EMBL" id="MDT2965597.1"/>
    </source>
</evidence>
<dbReference type="InterPro" id="IPR013830">
    <property type="entry name" value="SGNH_hydro"/>
</dbReference>
<dbReference type="PANTHER" id="PTHR43784:SF2">
    <property type="entry name" value="GDSL-LIKE LIPASE_ACYLHYDROLASE, PUTATIVE (AFU_ORTHOLOGUE AFUA_2G00820)-RELATED"/>
    <property type="match status" value="1"/>
</dbReference>
<dbReference type="Gene3D" id="3.40.50.1110">
    <property type="entry name" value="SGNH hydrolase"/>
    <property type="match status" value="1"/>
</dbReference>
<dbReference type="InterPro" id="IPR053140">
    <property type="entry name" value="GDSL_Rv0518-like"/>
</dbReference>
<dbReference type="RefSeq" id="WP_249850482.1">
    <property type="nucleotide sequence ID" value="NZ_CP053180.1"/>
</dbReference>
<dbReference type="InterPro" id="IPR036514">
    <property type="entry name" value="SGNH_hydro_sf"/>
</dbReference>
<name>A0AAW8UM90_ENTCA</name>
<dbReference type="AlphaFoldDB" id="A0AAW8UM90"/>
<proteinExistence type="predicted"/>
<evidence type="ECO:0000313" key="3">
    <source>
        <dbReference type="Proteomes" id="UP001268896"/>
    </source>
</evidence>
<reference evidence="2" key="1">
    <citation type="submission" date="2023-03" db="EMBL/GenBank/DDBJ databases">
        <authorList>
            <person name="Shen W."/>
            <person name="Cai J."/>
        </authorList>
    </citation>
    <scope>NUCLEOTIDE SEQUENCE</scope>
    <source>
        <strain evidence="2">K72-2</strain>
    </source>
</reference>
<dbReference type="Proteomes" id="UP001268896">
    <property type="component" value="Unassembled WGS sequence"/>
</dbReference>
<dbReference type="SUPFAM" id="SSF52266">
    <property type="entry name" value="SGNH hydrolase"/>
    <property type="match status" value="1"/>
</dbReference>
<dbReference type="PANTHER" id="PTHR43784">
    <property type="entry name" value="GDSL-LIKE LIPASE/ACYLHYDROLASE, PUTATIVE (AFU_ORTHOLOGUE AFUA_2G00820)-RELATED"/>
    <property type="match status" value="1"/>
</dbReference>
<sequence length="387" mass="43460">MWQRIWEYQEQDYRSAPCEIEQQVQVVRIRLNHYGDQWRVLFSNLYGRGPLVFDKVTAQVKSAELIARTPVVPLTLHGKSEIQLAPGCEQLASDPILLSAAPGEVLEITTYLAKPVQLTSFLVSYARLQQEVLNYRWVENFWTHPLDNYQLFQNALWNPRMYVIYGISGLQLQGNSQTLIAFGDSLTQQGFWTDHFKQRLVTEGFSQVALVNRGIGGNRVLLDTDATADDFSRHGRAGVKRFLSDVFADGPVSGLILFHGINDCLTIGERPVAEGLAKLTAAFRFMIEEAHLRQVPVIGVTLLPFNQSAFYSEKAESLRQGLNHWLRNKAPIEALWDFDQVAGDPQDSQKLYQLFDSGDGLHISSVGGNHLAAAVDFQQLATLLGID</sequence>
<evidence type="ECO:0000259" key="1">
    <source>
        <dbReference type="Pfam" id="PF13472"/>
    </source>
</evidence>
<dbReference type="EMBL" id="JARQDV010000009">
    <property type="protein sequence ID" value="MDT2965597.1"/>
    <property type="molecule type" value="Genomic_DNA"/>
</dbReference>
<gene>
    <name evidence="2" type="ORF">P7I32_13355</name>
</gene>
<accession>A0AAW8UM90</accession>
<feature type="domain" description="SGNH hydrolase-type esterase" evidence="1">
    <location>
        <begin position="181"/>
        <end position="367"/>
    </location>
</feature>
<organism evidence="2 3">
    <name type="scientific">Enterococcus casseliflavus</name>
    <name type="common">Enterococcus flavescens</name>
    <dbReference type="NCBI Taxonomy" id="37734"/>
    <lineage>
        <taxon>Bacteria</taxon>
        <taxon>Bacillati</taxon>
        <taxon>Bacillota</taxon>
        <taxon>Bacilli</taxon>
        <taxon>Lactobacillales</taxon>
        <taxon>Enterococcaceae</taxon>
        <taxon>Enterococcus</taxon>
    </lineage>
</organism>
<comment type="caution">
    <text evidence="2">The sequence shown here is derived from an EMBL/GenBank/DDBJ whole genome shotgun (WGS) entry which is preliminary data.</text>
</comment>